<keyword evidence="2" id="KW-0812">Transmembrane</keyword>
<dbReference type="EMBL" id="KN831860">
    <property type="protein sequence ID" value="KIM34755.1"/>
    <property type="molecule type" value="Genomic_DNA"/>
</dbReference>
<keyword evidence="4" id="KW-1185">Reference proteome</keyword>
<proteinExistence type="predicted"/>
<organism evidence="3 4">
    <name type="scientific">Hebeloma cylindrosporum</name>
    <dbReference type="NCBI Taxonomy" id="76867"/>
    <lineage>
        <taxon>Eukaryota</taxon>
        <taxon>Fungi</taxon>
        <taxon>Dikarya</taxon>
        <taxon>Basidiomycota</taxon>
        <taxon>Agaricomycotina</taxon>
        <taxon>Agaricomycetes</taxon>
        <taxon>Agaricomycetidae</taxon>
        <taxon>Agaricales</taxon>
        <taxon>Agaricineae</taxon>
        <taxon>Hymenogastraceae</taxon>
        <taxon>Hebeloma</taxon>
    </lineage>
</organism>
<sequence>MVLSSEPSRVFMHSVAQFLSTLALVLVAMIWYGELNLGNDGKQTISSTQILMEEKIQNKAGSHDATRQEQGEHRLNEYPRNEDQPPLDRVHVGVQTIDGGLGTREDTRETNKVTLQPSEGDEDLRLSTFPSARASVGVSVPFIHTQTVPDPTSVDLRVYDVPNHQIPRA</sequence>
<gene>
    <name evidence="3" type="ORF">M413DRAFT_33049</name>
</gene>
<dbReference type="HOGENOM" id="CLU_1865377_0_0_1"/>
<protein>
    <submittedName>
        <fullName evidence="3">Uncharacterized protein</fullName>
    </submittedName>
</protein>
<feature type="transmembrane region" description="Helical" evidence="2">
    <location>
        <begin position="12"/>
        <end position="32"/>
    </location>
</feature>
<dbReference type="Proteomes" id="UP000053424">
    <property type="component" value="Unassembled WGS sequence"/>
</dbReference>
<feature type="compositionally biased region" description="Basic and acidic residues" evidence="1">
    <location>
        <begin position="58"/>
        <end position="91"/>
    </location>
</feature>
<feature type="region of interest" description="Disordered" evidence="1">
    <location>
        <begin position="58"/>
        <end position="123"/>
    </location>
</feature>
<dbReference type="AlphaFoldDB" id="A0A0C3BD66"/>
<reference evidence="3 4" key="1">
    <citation type="submission" date="2014-04" db="EMBL/GenBank/DDBJ databases">
        <authorList>
            <consortium name="DOE Joint Genome Institute"/>
            <person name="Kuo A."/>
            <person name="Gay G."/>
            <person name="Dore J."/>
            <person name="Kohler A."/>
            <person name="Nagy L.G."/>
            <person name="Floudas D."/>
            <person name="Copeland A."/>
            <person name="Barry K.W."/>
            <person name="Cichocki N."/>
            <person name="Veneault-Fourrey C."/>
            <person name="LaButti K."/>
            <person name="Lindquist E.A."/>
            <person name="Lipzen A."/>
            <person name="Lundell T."/>
            <person name="Morin E."/>
            <person name="Murat C."/>
            <person name="Sun H."/>
            <person name="Tunlid A."/>
            <person name="Henrissat B."/>
            <person name="Grigoriev I.V."/>
            <person name="Hibbett D.S."/>
            <person name="Martin F."/>
            <person name="Nordberg H.P."/>
            <person name="Cantor M.N."/>
            <person name="Hua S.X."/>
        </authorList>
    </citation>
    <scope>NUCLEOTIDE SEQUENCE [LARGE SCALE GENOMIC DNA]</scope>
    <source>
        <strain evidence="4">h7</strain>
    </source>
</reference>
<evidence type="ECO:0000313" key="3">
    <source>
        <dbReference type="EMBL" id="KIM34755.1"/>
    </source>
</evidence>
<evidence type="ECO:0000256" key="2">
    <source>
        <dbReference type="SAM" id="Phobius"/>
    </source>
</evidence>
<keyword evidence="2" id="KW-0472">Membrane</keyword>
<reference evidence="4" key="2">
    <citation type="submission" date="2015-01" db="EMBL/GenBank/DDBJ databases">
        <title>Evolutionary Origins and Diversification of the Mycorrhizal Mutualists.</title>
        <authorList>
            <consortium name="DOE Joint Genome Institute"/>
            <consortium name="Mycorrhizal Genomics Consortium"/>
            <person name="Kohler A."/>
            <person name="Kuo A."/>
            <person name="Nagy L.G."/>
            <person name="Floudas D."/>
            <person name="Copeland A."/>
            <person name="Barry K.W."/>
            <person name="Cichocki N."/>
            <person name="Veneault-Fourrey C."/>
            <person name="LaButti K."/>
            <person name="Lindquist E.A."/>
            <person name="Lipzen A."/>
            <person name="Lundell T."/>
            <person name="Morin E."/>
            <person name="Murat C."/>
            <person name="Riley R."/>
            <person name="Ohm R."/>
            <person name="Sun H."/>
            <person name="Tunlid A."/>
            <person name="Henrissat B."/>
            <person name="Grigoriev I.V."/>
            <person name="Hibbett D.S."/>
            <person name="Martin F."/>
        </authorList>
    </citation>
    <scope>NUCLEOTIDE SEQUENCE [LARGE SCALE GENOMIC DNA]</scope>
    <source>
        <strain evidence="4">h7</strain>
    </source>
</reference>
<evidence type="ECO:0000256" key="1">
    <source>
        <dbReference type="SAM" id="MobiDB-lite"/>
    </source>
</evidence>
<evidence type="ECO:0000313" key="4">
    <source>
        <dbReference type="Proteomes" id="UP000053424"/>
    </source>
</evidence>
<keyword evidence="2" id="KW-1133">Transmembrane helix</keyword>
<accession>A0A0C3BD66</accession>
<name>A0A0C3BD66_HEBCY</name>